<organism evidence="1 2">
    <name type="scientific">Crotalaria pallida</name>
    <name type="common">Smooth rattlebox</name>
    <name type="synonym">Crotalaria striata</name>
    <dbReference type="NCBI Taxonomy" id="3830"/>
    <lineage>
        <taxon>Eukaryota</taxon>
        <taxon>Viridiplantae</taxon>
        <taxon>Streptophyta</taxon>
        <taxon>Embryophyta</taxon>
        <taxon>Tracheophyta</taxon>
        <taxon>Spermatophyta</taxon>
        <taxon>Magnoliopsida</taxon>
        <taxon>eudicotyledons</taxon>
        <taxon>Gunneridae</taxon>
        <taxon>Pentapetalae</taxon>
        <taxon>rosids</taxon>
        <taxon>fabids</taxon>
        <taxon>Fabales</taxon>
        <taxon>Fabaceae</taxon>
        <taxon>Papilionoideae</taxon>
        <taxon>50 kb inversion clade</taxon>
        <taxon>genistoids sensu lato</taxon>
        <taxon>core genistoids</taxon>
        <taxon>Crotalarieae</taxon>
        <taxon>Crotalaria</taxon>
    </lineage>
</organism>
<sequence length="147" mass="17142">MVFYLSHFNVTWLYSMECSSPFLGSALTLKKDTHQIIFGRGTVPHFLPPLGTNTNKILWETCKHRCPITPQYASVHLFFRLQPGHEYQRPEQRLMELCASKIKAAEFIFMTKESEEDPEEQEDLKMLEILEEQEKLPGYPSVSIDNF</sequence>
<protein>
    <submittedName>
        <fullName evidence="1">Uncharacterized protein</fullName>
    </submittedName>
</protein>
<evidence type="ECO:0000313" key="1">
    <source>
        <dbReference type="EMBL" id="KAK7244446.1"/>
    </source>
</evidence>
<proteinExistence type="predicted"/>
<reference evidence="1 2" key="1">
    <citation type="submission" date="2024-01" db="EMBL/GenBank/DDBJ databases">
        <title>The genomes of 5 underutilized Papilionoideae crops provide insights into root nodulation and disease resistanc.</title>
        <authorList>
            <person name="Yuan L."/>
        </authorList>
    </citation>
    <scope>NUCLEOTIDE SEQUENCE [LARGE SCALE GENOMIC DNA]</scope>
    <source>
        <strain evidence="1">ZHUSHIDOU_FW_LH</strain>
        <tissue evidence="1">Leaf</tissue>
    </source>
</reference>
<name>A0AAN9E1R7_CROPI</name>
<gene>
    <name evidence="1" type="ORF">RIF29_39268</name>
</gene>
<dbReference type="Proteomes" id="UP001372338">
    <property type="component" value="Unassembled WGS sequence"/>
</dbReference>
<keyword evidence="2" id="KW-1185">Reference proteome</keyword>
<accession>A0AAN9E1R7</accession>
<dbReference type="AlphaFoldDB" id="A0AAN9E1R7"/>
<dbReference type="EMBL" id="JAYWIO010000008">
    <property type="protein sequence ID" value="KAK7244446.1"/>
    <property type="molecule type" value="Genomic_DNA"/>
</dbReference>
<comment type="caution">
    <text evidence="1">The sequence shown here is derived from an EMBL/GenBank/DDBJ whole genome shotgun (WGS) entry which is preliminary data.</text>
</comment>
<evidence type="ECO:0000313" key="2">
    <source>
        <dbReference type="Proteomes" id="UP001372338"/>
    </source>
</evidence>